<dbReference type="AlphaFoldDB" id="A0A913ZWT3"/>
<protein>
    <recommendedName>
        <fullName evidence="3">MAM domain-containing protein</fullName>
    </recommendedName>
</protein>
<dbReference type="OrthoDB" id="412155at2759"/>
<feature type="transmembrane region" description="Helical" evidence="2">
    <location>
        <begin position="276"/>
        <end position="297"/>
    </location>
</feature>
<reference evidence="4" key="1">
    <citation type="submission" date="2022-11" db="UniProtKB">
        <authorList>
            <consortium name="EnsemblMetazoa"/>
        </authorList>
    </citation>
    <scope>IDENTIFICATION</scope>
</reference>
<dbReference type="RefSeq" id="XP_038056108.1">
    <property type="nucleotide sequence ID" value="XM_038200180.1"/>
</dbReference>
<dbReference type="SMART" id="SM00137">
    <property type="entry name" value="MAM"/>
    <property type="match status" value="1"/>
</dbReference>
<evidence type="ECO:0000256" key="2">
    <source>
        <dbReference type="SAM" id="Phobius"/>
    </source>
</evidence>
<dbReference type="GO" id="GO:0016020">
    <property type="term" value="C:membrane"/>
    <property type="evidence" value="ECO:0007669"/>
    <property type="project" value="InterPro"/>
</dbReference>
<feature type="domain" description="MAM" evidence="3">
    <location>
        <begin position="61"/>
        <end position="225"/>
    </location>
</feature>
<dbReference type="Gene3D" id="2.60.120.200">
    <property type="match status" value="1"/>
</dbReference>
<dbReference type="Pfam" id="PF00629">
    <property type="entry name" value="MAM"/>
    <property type="match status" value="1"/>
</dbReference>
<sequence length="691" mass="75758">MARFSQKNASFLIENIVEYVFFLWSRLITPCTMESIRHVCIACVLSLVLVHVAFSADKILYSCTFEDLSTCSLGVDPARVTWMIGDHMTDPGGQGPPADHTWGTEEGNYVYTKSEDKVKGTSLEPKLTSANFELSTGEGVLSFYFFLWGSSGNALKVHADCSDSDDMSLIGEFNLSTGSMDTWARAEALISCNGSFKIIFQAIHNANGSFIAVDDIALSSTDRDAVVSVKTPAPKTEPEKDVKEPDVTSDLPQVPMSTMPTGGVHNRPHETITLSIILFLLALLFMIISVIVHCCIWRKRKKCSVKMRNQMSVHNSGYNCPIHTNQPPGVIISMEDFKTPTGGQSDQNAEKASMRSSESGIVANGGGILARLVAPYQRVRSKTVPNKRSFEHYESIEIESDGDEDADKEKRVLSETGDKRKKGFLGKARHFTRSNSLPTSPGNDFYESIDHGPRKQGPLAYQVTDLLPGASSTSTLVGDTQDNRSDCSIPSIHSNHLKPPMLYDNLERRSPLLIHPSRHSPSSGNYTPPSHLNLNLSGSQCNLESLYNTVSTSQCDIASLSSYETPTSHVDSPSSINPHLNPFFQSVQPGDTYDSLNRRRRTNPSPVIADGAPSTPTPPSPTSSVPSSYQTPKPKTDNLPPEYQTLDPDAISDASFERSASESSETAYECPQTKKIQHVKSESSHDYEDLD</sequence>
<organism evidence="4 5">
    <name type="scientific">Patiria miniata</name>
    <name type="common">Bat star</name>
    <name type="synonym">Asterina miniata</name>
    <dbReference type="NCBI Taxonomy" id="46514"/>
    <lineage>
        <taxon>Eukaryota</taxon>
        <taxon>Metazoa</taxon>
        <taxon>Echinodermata</taxon>
        <taxon>Eleutherozoa</taxon>
        <taxon>Asterozoa</taxon>
        <taxon>Asteroidea</taxon>
        <taxon>Valvatacea</taxon>
        <taxon>Valvatida</taxon>
        <taxon>Asterinidae</taxon>
        <taxon>Patiria</taxon>
    </lineage>
</organism>
<feature type="region of interest" description="Disordered" evidence="1">
    <location>
        <begin position="337"/>
        <end position="357"/>
    </location>
</feature>
<dbReference type="CDD" id="cd06263">
    <property type="entry name" value="MAM"/>
    <property type="match status" value="1"/>
</dbReference>
<accession>A0A913ZWT3</accession>
<name>A0A913ZWT3_PATMI</name>
<feature type="compositionally biased region" description="Polar residues" evidence="1">
    <location>
        <begin position="564"/>
        <end position="589"/>
    </location>
</feature>
<evidence type="ECO:0000313" key="5">
    <source>
        <dbReference type="Proteomes" id="UP000887568"/>
    </source>
</evidence>
<keyword evidence="2" id="KW-0812">Transmembrane</keyword>
<keyword evidence="2" id="KW-0472">Membrane</keyword>
<dbReference type="GeneID" id="119728108"/>
<feature type="region of interest" description="Disordered" evidence="1">
    <location>
        <begin position="564"/>
        <end position="691"/>
    </location>
</feature>
<evidence type="ECO:0000259" key="3">
    <source>
        <dbReference type="PROSITE" id="PS50060"/>
    </source>
</evidence>
<dbReference type="SUPFAM" id="SSF49899">
    <property type="entry name" value="Concanavalin A-like lectins/glucanases"/>
    <property type="match status" value="1"/>
</dbReference>
<feature type="region of interest" description="Disordered" evidence="1">
    <location>
        <begin position="228"/>
        <end position="264"/>
    </location>
</feature>
<dbReference type="EnsemblMetazoa" id="XM_038200180.1">
    <property type="protein sequence ID" value="XP_038056108.1"/>
    <property type="gene ID" value="LOC119728108"/>
</dbReference>
<dbReference type="InterPro" id="IPR000998">
    <property type="entry name" value="MAM_dom"/>
</dbReference>
<feature type="region of interest" description="Disordered" evidence="1">
    <location>
        <begin position="472"/>
        <end position="493"/>
    </location>
</feature>
<keyword evidence="2" id="KW-1133">Transmembrane helix</keyword>
<dbReference type="OMA" id="SETAYEC"/>
<feature type="compositionally biased region" description="Basic and acidic residues" evidence="1">
    <location>
        <begin position="236"/>
        <end position="246"/>
    </location>
</feature>
<keyword evidence="5" id="KW-1185">Reference proteome</keyword>
<feature type="compositionally biased region" description="Basic and acidic residues" evidence="1">
    <location>
        <begin position="679"/>
        <end position="691"/>
    </location>
</feature>
<evidence type="ECO:0000256" key="1">
    <source>
        <dbReference type="SAM" id="MobiDB-lite"/>
    </source>
</evidence>
<proteinExistence type="predicted"/>
<evidence type="ECO:0000313" key="4">
    <source>
        <dbReference type="EnsemblMetazoa" id="XP_038056108.1"/>
    </source>
</evidence>
<dbReference type="InterPro" id="IPR013320">
    <property type="entry name" value="ConA-like_dom_sf"/>
</dbReference>
<dbReference type="Proteomes" id="UP000887568">
    <property type="component" value="Unplaced"/>
</dbReference>
<dbReference type="PROSITE" id="PS50060">
    <property type="entry name" value="MAM_2"/>
    <property type="match status" value="1"/>
</dbReference>